<evidence type="ECO:0000256" key="5">
    <source>
        <dbReference type="ARBA" id="ARBA00022723"/>
    </source>
</evidence>
<dbReference type="GO" id="GO:0006508">
    <property type="term" value="P:proteolysis"/>
    <property type="evidence" value="ECO:0007669"/>
    <property type="project" value="UniProtKB-KW"/>
</dbReference>
<dbReference type="Pfam" id="PF02127">
    <property type="entry name" value="Peptidase_M18"/>
    <property type="match status" value="1"/>
</dbReference>
<keyword evidence="5 9" id="KW-0479">Metal-binding</keyword>
<evidence type="ECO:0000256" key="3">
    <source>
        <dbReference type="ARBA" id="ARBA00022438"/>
    </source>
</evidence>
<dbReference type="Proteomes" id="UP000000483">
    <property type="component" value="Chromosome"/>
</dbReference>
<dbReference type="PRINTS" id="PR00932">
    <property type="entry name" value="AMINO1PTASE"/>
</dbReference>
<name>F2NJ69_DESAR</name>
<dbReference type="PANTHER" id="PTHR28570">
    <property type="entry name" value="ASPARTYL AMINOPEPTIDASE"/>
    <property type="match status" value="1"/>
</dbReference>
<accession>F2NJ69</accession>
<comment type="similarity">
    <text evidence="2 9">Belongs to the peptidase M18 family.</text>
</comment>
<evidence type="ECO:0000256" key="6">
    <source>
        <dbReference type="ARBA" id="ARBA00022801"/>
    </source>
</evidence>
<dbReference type="KEGG" id="dao:Desac_0130"/>
<dbReference type="RefSeq" id="WP_013705140.1">
    <property type="nucleotide sequence ID" value="NC_015388.1"/>
</dbReference>
<dbReference type="PANTHER" id="PTHR28570:SF2">
    <property type="entry name" value="M18 FAMILY AMINOPEPTIDASE 1-RELATED"/>
    <property type="match status" value="1"/>
</dbReference>
<sequence>MEIPDKDTLKQIQDRLSLTPRLVWDHVDEVERQALMAYAEVYKGFLNQAKTEREAVLEVQRQVQERGFIELASGQAGSKFFLNYRGKTIALAVLGERPVSQGLRIVAAHIDSPRLDLKQNPLYEETDLVYLKTHYYGGVKKYQWLARPLALHGVILKENGESVTLRLGEDPDDPVFTVCDLLPHLARKVQMDKKVDEAFIGEKLNLLVGSLPLGDKEIKERTKLHLLHLLSQRYGLTEEDLFSAELEVVPAGPARDIGWDRSLLGGYGQDDRACAFAAVAAALDLTAPSHACLVLLVDKEEIGSAGNTSAQSILLEEIVAQLLARQGESTALRRQALMQSQAISADVAAAFDPDWPEVYEKRNAARLGYGVCLTKYTGHGGKYQANDAHAEYLNRLRGIFRESGVIWQTGELGKIDEGGGGTIAKFLAAYGMDIVDLGPALLSMHSPFEVASKADLYMTYKAIRSFFSCAA</sequence>
<dbReference type="SUPFAM" id="SSF53187">
    <property type="entry name" value="Zn-dependent exopeptidases"/>
    <property type="match status" value="1"/>
</dbReference>
<proteinExistence type="inferred from homology"/>
<comment type="cofactor">
    <cofactor evidence="1 10">
        <name>Zn(2+)</name>
        <dbReference type="ChEBI" id="CHEBI:29105"/>
    </cofactor>
</comment>
<dbReference type="AlphaFoldDB" id="F2NJ69"/>
<reference evidence="12" key="2">
    <citation type="submission" date="2011-03" db="EMBL/GenBank/DDBJ databases">
        <title>The complete genome of Desulfobacca acetoxidans DSM 11109.</title>
        <authorList>
            <consortium name="US DOE Joint Genome Institute (JGI-PGF)"/>
            <person name="Lucas S."/>
            <person name="Copeland A."/>
            <person name="Lapidus A."/>
            <person name="Bruce D."/>
            <person name="Goodwin L."/>
            <person name="Pitluck S."/>
            <person name="Peters L."/>
            <person name="Kyrpides N."/>
            <person name="Mavromatis K."/>
            <person name="Ivanova N."/>
            <person name="Ovchinnikova G."/>
            <person name="Teshima H."/>
            <person name="Detter J.C."/>
            <person name="Han C."/>
            <person name="Land M."/>
            <person name="Hauser L."/>
            <person name="Markowitz V."/>
            <person name="Cheng J.-F."/>
            <person name="Hugenholtz P."/>
            <person name="Woyke T."/>
            <person name="Wu D."/>
            <person name="Spring S."/>
            <person name="Schueler E."/>
            <person name="Brambilla E."/>
            <person name="Klenk H.-P."/>
            <person name="Eisen J.A."/>
        </authorList>
    </citation>
    <scope>NUCLEOTIDE SEQUENCE [LARGE SCALE GENOMIC DNA]</scope>
    <source>
        <strain evidence="12">ATCC 700848 / DSM 11109 / ASRB2</strain>
    </source>
</reference>
<dbReference type="GO" id="GO:0005737">
    <property type="term" value="C:cytoplasm"/>
    <property type="evidence" value="ECO:0007669"/>
    <property type="project" value="UniProtKB-ARBA"/>
</dbReference>
<dbReference type="SUPFAM" id="SSF101821">
    <property type="entry name" value="Aminopeptidase/glucanase lid domain"/>
    <property type="match status" value="1"/>
</dbReference>
<dbReference type="GO" id="GO:0004177">
    <property type="term" value="F:aminopeptidase activity"/>
    <property type="evidence" value="ECO:0007669"/>
    <property type="project" value="UniProtKB-KW"/>
</dbReference>
<keyword evidence="3 9" id="KW-0031">Aminopeptidase</keyword>
<dbReference type="GO" id="GO:0008270">
    <property type="term" value="F:zinc ion binding"/>
    <property type="evidence" value="ECO:0007669"/>
    <property type="project" value="InterPro"/>
</dbReference>
<evidence type="ECO:0000313" key="11">
    <source>
        <dbReference type="EMBL" id="AEB08027.1"/>
    </source>
</evidence>
<gene>
    <name evidence="11" type="ordered locus">Desac_0130</name>
</gene>
<dbReference type="EMBL" id="CP002629">
    <property type="protein sequence ID" value="AEB08027.1"/>
    <property type="molecule type" value="Genomic_DNA"/>
</dbReference>
<dbReference type="NCBIfam" id="NF002600">
    <property type="entry name" value="PRK02256.1"/>
    <property type="match status" value="1"/>
</dbReference>
<evidence type="ECO:0000256" key="1">
    <source>
        <dbReference type="ARBA" id="ARBA00001947"/>
    </source>
</evidence>
<keyword evidence="8 9" id="KW-0482">Metalloprotease</keyword>
<evidence type="ECO:0000256" key="7">
    <source>
        <dbReference type="ARBA" id="ARBA00022833"/>
    </source>
</evidence>
<dbReference type="Gene3D" id="3.40.630.10">
    <property type="entry name" value="Zn peptidases"/>
    <property type="match status" value="1"/>
</dbReference>
<evidence type="ECO:0000256" key="10">
    <source>
        <dbReference type="RuleBase" id="RU004387"/>
    </source>
</evidence>
<dbReference type="InterPro" id="IPR001948">
    <property type="entry name" value="Peptidase_M18"/>
</dbReference>
<reference evidence="11 12" key="1">
    <citation type="journal article" date="2011" name="Stand. Genomic Sci.">
        <title>Complete genome sequence of the acetate-degrading sulfate reducer Desulfobacca acetoxidans type strain (ASRB2).</title>
        <authorList>
            <person name="Goker M."/>
            <person name="Teshima H."/>
            <person name="Lapidus A."/>
            <person name="Nolan M."/>
            <person name="Lucas S."/>
            <person name="Hammon N."/>
            <person name="Deshpande S."/>
            <person name="Cheng J.F."/>
            <person name="Tapia R."/>
            <person name="Han C."/>
            <person name="Goodwin L."/>
            <person name="Pitluck S."/>
            <person name="Huntemann M."/>
            <person name="Liolios K."/>
            <person name="Ivanova N."/>
            <person name="Pagani I."/>
            <person name="Mavromatis K."/>
            <person name="Ovchinikova G."/>
            <person name="Pati A."/>
            <person name="Chen A."/>
            <person name="Palaniappan K."/>
            <person name="Land M."/>
            <person name="Hauser L."/>
            <person name="Brambilla E.M."/>
            <person name="Rohde M."/>
            <person name="Spring S."/>
            <person name="Detter J.C."/>
            <person name="Woyke T."/>
            <person name="Bristow J."/>
            <person name="Eisen J.A."/>
            <person name="Markowitz V."/>
            <person name="Hugenholtz P."/>
            <person name="Kyrpides N.C."/>
            <person name="Klenk H.P."/>
        </authorList>
    </citation>
    <scope>NUCLEOTIDE SEQUENCE [LARGE SCALE GENOMIC DNA]</scope>
    <source>
        <strain evidence="12">ATCC 700848 / DSM 11109 / ASRB2</strain>
    </source>
</reference>
<evidence type="ECO:0000256" key="8">
    <source>
        <dbReference type="ARBA" id="ARBA00023049"/>
    </source>
</evidence>
<evidence type="ECO:0000313" key="12">
    <source>
        <dbReference type="Proteomes" id="UP000000483"/>
    </source>
</evidence>
<keyword evidence="7 9" id="KW-0862">Zinc</keyword>
<dbReference type="HOGENOM" id="CLU_590123_0_0_7"/>
<keyword evidence="4 9" id="KW-0645">Protease</keyword>
<keyword evidence="12" id="KW-1185">Reference proteome</keyword>
<dbReference type="InterPro" id="IPR023358">
    <property type="entry name" value="Peptidase_M18_dom2"/>
</dbReference>
<dbReference type="eggNOG" id="COG1362">
    <property type="taxonomic scope" value="Bacteria"/>
</dbReference>
<evidence type="ECO:0000256" key="9">
    <source>
        <dbReference type="RuleBase" id="RU004386"/>
    </source>
</evidence>
<dbReference type="Gene3D" id="2.30.250.10">
    <property type="entry name" value="Aminopeptidase i, Domain 2"/>
    <property type="match status" value="1"/>
</dbReference>
<protein>
    <recommendedName>
        <fullName evidence="10">M18 family aminopeptidase</fullName>
        <ecNumber evidence="10">3.4.11.-</ecNumber>
    </recommendedName>
</protein>
<dbReference type="OrthoDB" id="5288740at2"/>
<organism evidence="11 12">
    <name type="scientific">Desulfobacca acetoxidans (strain ATCC 700848 / DSM 11109 / ASRB2)</name>
    <dbReference type="NCBI Taxonomy" id="880072"/>
    <lineage>
        <taxon>Bacteria</taxon>
        <taxon>Pseudomonadati</taxon>
        <taxon>Thermodesulfobacteriota</taxon>
        <taxon>Desulfobaccia</taxon>
        <taxon>Desulfobaccales</taxon>
        <taxon>Desulfobaccaceae</taxon>
        <taxon>Desulfobacca</taxon>
    </lineage>
</organism>
<evidence type="ECO:0000256" key="4">
    <source>
        <dbReference type="ARBA" id="ARBA00022670"/>
    </source>
</evidence>
<dbReference type="EC" id="3.4.11.-" evidence="10"/>
<keyword evidence="6 9" id="KW-0378">Hydrolase</keyword>
<evidence type="ECO:0000256" key="2">
    <source>
        <dbReference type="ARBA" id="ARBA00008290"/>
    </source>
</evidence>
<dbReference type="GO" id="GO:0008237">
    <property type="term" value="F:metallopeptidase activity"/>
    <property type="evidence" value="ECO:0007669"/>
    <property type="project" value="UniProtKB-KW"/>
</dbReference>